<dbReference type="PANTHER" id="PTHR30532:SF1">
    <property type="entry name" value="IRON(3+)-HYDROXAMATE-BINDING PROTEIN FHUD"/>
    <property type="match status" value="1"/>
</dbReference>
<dbReference type="PROSITE" id="PS51257">
    <property type="entry name" value="PROKAR_LIPOPROTEIN"/>
    <property type="match status" value="1"/>
</dbReference>
<dbReference type="OrthoDB" id="9793175at2"/>
<dbReference type="PROSITE" id="PS50983">
    <property type="entry name" value="FE_B12_PBP"/>
    <property type="match status" value="1"/>
</dbReference>
<dbReference type="RefSeq" id="WP_046773044.1">
    <property type="nucleotide sequence ID" value="NZ_LBMC01000098.1"/>
</dbReference>
<sequence>MRRARALAGLSVAFVLLATACGTTEDSSDDSTEAGTTSDPTSDGDGGPGGGETAGGPITVTDARGVEVTLDEPAVRVAATEWNAVENLVSLGVMPVGVSDIQGYDNWVSSAPLDDTVTDIGTRGEPSMDTLATLDVDLVVVTDSLIEGAIEQVEATTPVVVIPGGDVQDNIGQMFANLDLIAELTGTQDRAQELRDEFDAKVEEGAEAVEAAGATGDQVAFADGWIDAGNVSVRPFADGSLVSDVFAEIGLENPWGLEGDPAYGLAQADVEGLTALPADVRFWYMANSADGGDPFADGLAGNAIWEALPFVQAGNVVRFPDSLWQFGGPTSMMQYVDAAVDALG</sequence>
<dbReference type="STRING" id="419479.SAMN04488563_6379"/>
<evidence type="ECO:0000313" key="8">
    <source>
        <dbReference type="EMBL" id="SDU81971.1"/>
    </source>
</evidence>
<comment type="subcellular location">
    <subcellularLocation>
        <location evidence="1">Cell envelope</location>
    </subcellularLocation>
</comment>
<evidence type="ECO:0000313" key="9">
    <source>
        <dbReference type="Proteomes" id="UP000182977"/>
    </source>
</evidence>
<dbReference type="Proteomes" id="UP000182977">
    <property type="component" value="Chromosome I"/>
</dbReference>
<feature type="signal peptide" evidence="6">
    <location>
        <begin position="1"/>
        <end position="20"/>
    </location>
</feature>
<dbReference type="GO" id="GO:1901678">
    <property type="term" value="P:iron coordination entity transport"/>
    <property type="evidence" value="ECO:0007669"/>
    <property type="project" value="UniProtKB-ARBA"/>
</dbReference>
<keyword evidence="3" id="KW-0813">Transport</keyword>
<accession>A0A1H2LN06</accession>
<feature type="compositionally biased region" description="Low complexity" evidence="5">
    <location>
        <begin position="34"/>
        <end position="43"/>
    </location>
</feature>
<dbReference type="Gene3D" id="3.40.50.1980">
    <property type="entry name" value="Nitrogenase molybdenum iron protein domain"/>
    <property type="match status" value="2"/>
</dbReference>
<dbReference type="Pfam" id="PF01497">
    <property type="entry name" value="Peripla_BP_2"/>
    <property type="match status" value="1"/>
</dbReference>
<feature type="region of interest" description="Disordered" evidence="5">
    <location>
        <begin position="23"/>
        <end position="58"/>
    </location>
</feature>
<evidence type="ECO:0000256" key="4">
    <source>
        <dbReference type="ARBA" id="ARBA00022729"/>
    </source>
</evidence>
<name>A0A1H2LN06_9ACTN</name>
<feature type="domain" description="Fe/B12 periplasmic-binding" evidence="7">
    <location>
        <begin position="76"/>
        <end position="344"/>
    </location>
</feature>
<evidence type="ECO:0000256" key="3">
    <source>
        <dbReference type="ARBA" id="ARBA00022448"/>
    </source>
</evidence>
<dbReference type="PRINTS" id="PR01715">
    <property type="entry name" value="FERRIBNDNGPP"/>
</dbReference>
<evidence type="ECO:0000256" key="6">
    <source>
        <dbReference type="SAM" id="SignalP"/>
    </source>
</evidence>
<keyword evidence="9" id="KW-1185">Reference proteome</keyword>
<gene>
    <name evidence="8" type="ORF">SAMN04488563_6379</name>
</gene>
<proteinExistence type="inferred from homology"/>
<reference evidence="9" key="1">
    <citation type="submission" date="2016-10" db="EMBL/GenBank/DDBJ databases">
        <authorList>
            <person name="Varghese N."/>
            <person name="Submissions S."/>
        </authorList>
    </citation>
    <scope>NUCLEOTIDE SEQUENCE [LARGE SCALE GENOMIC DNA]</scope>
    <source>
        <strain evidence="9">DSM 45079</strain>
    </source>
</reference>
<evidence type="ECO:0000256" key="1">
    <source>
        <dbReference type="ARBA" id="ARBA00004196"/>
    </source>
</evidence>
<dbReference type="EMBL" id="LT629791">
    <property type="protein sequence ID" value="SDU81971.1"/>
    <property type="molecule type" value="Genomic_DNA"/>
</dbReference>
<dbReference type="SUPFAM" id="SSF53807">
    <property type="entry name" value="Helical backbone' metal receptor"/>
    <property type="match status" value="1"/>
</dbReference>
<dbReference type="PANTHER" id="PTHR30532">
    <property type="entry name" value="IRON III DICITRATE-BINDING PERIPLASMIC PROTEIN"/>
    <property type="match status" value="1"/>
</dbReference>
<evidence type="ECO:0000256" key="5">
    <source>
        <dbReference type="SAM" id="MobiDB-lite"/>
    </source>
</evidence>
<dbReference type="AlphaFoldDB" id="A0A1H2LN06"/>
<comment type="similarity">
    <text evidence="2">Belongs to the bacterial solute-binding protein 8 family.</text>
</comment>
<dbReference type="InterPro" id="IPR002491">
    <property type="entry name" value="ABC_transptr_periplasmic_BD"/>
</dbReference>
<protein>
    <submittedName>
        <fullName evidence="8">Iron complex transport system substrate-binding protein</fullName>
    </submittedName>
</protein>
<feature type="chain" id="PRO_5038814320" evidence="6">
    <location>
        <begin position="21"/>
        <end position="344"/>
    </location>
</feature>
<keyword evidence="4 6" id="KW-0732">Signal</keyword>
<feature type="compositionally biased region" description="Gly residues" evidence="5">
    <location>
        <begin position="44"/>
        <end position="54"/>
    </location>
</feature>
<dbReference type="InterPro" id="IPR051313">
    <property type="entry name" value="Bact_iron-sidero_bind"/>
</dbReference>
<dbReference type="GO" id="GO:0030288">
    <property type="term" value="C:outer membrane-bounded periplasmic space"/>
    <property type="evidence" value="ECO:0007669"/>
    <property type="project" value="TreeGrafter"/>
</dbReference>
<organism evidence="8 9">
    <name type="scientific">Jiangella alkaliphila</name>
    <dbReference type="NCBI Taxonomy" id="419479"/>
    <lineage>
        <taxon>Bacteria</taxon>
        <taxon>Bacillati</taxon>
        <taxon>Actinomycetota</taxon>
        <taxon>Actinomycetes</taxon>
        <taxon>Jiangellales</taxon>
        <taxon>Jiangellaceae</taxon>
        <taxon>Jiangella</taxon>
    </lineage>
</organism>
<evidence type="ECO:0000256" key="2">
    <source>
        <dbReference type="ARBA" id="ARBA00008814"/>
    </source>
</evidence>
<dbReference type="CDD" id="cd01146">
    <property type="entry name" value="FhuD"/>
    <property type="match status" value="1"/>
</dbReference>
<evidence type="ECO:0000259" key="7">
    <source>
        <dbReference type="PROSITE" id="PS50983"/>
    </source>
</evidence>